<protein>
    <submittedName>
        <fullName evidence="2">Predicted acetyltransferase</fullName>
    </submittedName>
</protein>
<dbReference type="Proteomes" id="UP000181951">
    <property type="component" value="Unassembled WGS sequence"/>
</dbReference>
<dbReference type="SUPFAM" id="SSF55729">
    <property type="entry name" value="Acyl-CoA N-acyltransferases (Nat)"/>
    <property type="match status" value="1"/>
</dbReference>
<evidence type="ECO:0000313" key="3">
    <source>
        <dbReference type="Proteomes" id="UP000181951"/>
    </source>
</evidence>
<reference evidence="2 3" key="1">
    <citation type="submission" date="2016-10" db="EMBL/GenBank/DDBJ databases">
        <authorList>
            <person name="de Groot N.N."/>
        </authorList>
    </citation>
    <scope>NUCLEOTIDE SEQUENCE [LARGE SCALE GENOMIC DNA]</scope>
    <source>
        <strain evidence="2 3">CGMCC 4.2026</strain>
    </source>
</reference>
<dbReference type="PANTHER" id="PTHR39173:SF1">
    <property type="entry name" value="ACETYLTRANSFERASE"/>
    <property type="match status" value="1"/>
</dbReference>
<dbReference type="PANTHER" id="PTHR39173">
    <property type="entry name" value="ACETYLTRANSFERASE"/>
    <property type="match status" value="1"/>
</dbReference>
<dbReference type="Gene3D" id="3.40.630.30">
    <property type="match status" value="1"/>
</dbReference>
<feature type="domain" description="N-acetyltransferase" evidence="1">
    <location>
        <begin position="103"/>
        <end position="162"/>
    </location>
</feature>
<dbReference type="Pfam" id="PF13302">
    <property type="entry name" value="Acetyltransf_3"/>
    <property type="match status" value="1"/>
</dbReference>
<dbReference type="GO" id="GO:0016747">
    <property type="term" value="F:acyltransferase activity, transferring groups other than amino-acyl groups"/>
    <property type="evidence" value="ECO:0007669"/>
    <property type="project" value="InterPro"/>
</dbReference>
<dbReference type="AlphaFoldDB" id="A0A1H8F1X9"/>
<sequence>MPQLTAPDVRLHSSFLAAMDEFGAEGRGGPDDTSTLGRDMRDWSAAWHTPDGFARFTAALHTEGDPGAPLLPGRVHSTTLWWADGDTFLARIVIRHDLTDFLLNYGGHIGYDVRASVRRRGHATAMLRAALPRAADLGIEHALITCLTTNTASRKVIEACGGVFEDERGGQLRFWVPTSA</sequence>
<name>A0A1H8F1X9_9ACTN</name>
<evidence type="ECO:0000313" key="2">
    <source>
        <dbReference type="EMBL" id="SEN25394.1"/>
    </source>
</evidence>
<keyword evidence="2" id="KW-0808">Transferase</keyword>
<dbReference type="OrthoDB" id="9797989at2"/>
<keyword evidence="3" id="KW-1185">Reference proteome</keyword>
<dbReference type="EMBL" id="FODD01000003">
    <property type="protein sequence ID" value="SEN25394.1"/>
    <property type="molecule type" value="Genomic_DNA"/>
</dbReference>
<organism evidence="2 3">
    <name type="scientific">Actinacidiphila rubida</name>
    <dbReference type="NCBI Taxonomy" id="310780"/>
    <lineage>
        <taxon>Bacteria</taxon>
        <taxon>Bacillati</taxon>
        <taxon>Actinomycetota</taxon>
        <taxon>Actinomycetes</taxon>
        <taxon>Kitasatosporales</taxon>
        <taxon>Streptomycetaceae</taxon>
        <taxon>Actinacidiphila</taxon>
    </lineage>
</organism>
<proteinExistence type="predicted"/>
<dbReference type="InterPro" id="IPR016181">
    <property type="entry name" value="Acyl_CoA_acyltransferase"/>
</dbReference>
<evidence type="ECO:0000259" key="1">
    <source>
        <dbReference type="Pfam" id="PF13302"/>
    </source>
</evidence>
<accession>A0A1H8F1X9</accession>
<dbReference type="RefSeq" id="WP_075016204.1">
    <property type="nucleotide sequence ID" value="NZ_FODD01000003.1"/>
</dbReference>
<dbReference type="InterPro" id="IPR000182">
    <property type="entry name" value="GNAT_dom"/>
</dbReference>
<gene>
    <name evidence="2" type="ORF">SAMN05216267_100378</name>
</gene>
<dbReference type="STRING" id="310780.SAMN05216267_100378"/>